<dbReference type="EMBL" id="FO082049">
    <property type="protein sequence ID" value="CCE83512.1"/>
    <property type="molecule type" value="Genomic_DNA"/>
</dbReference>
<feature type="region of interest" description="Disordered" evidence="2">
    <location>
        <begin position="560"/>
        <end position="680"/>
    </location>
</feature>
<feature type="compositionally biased region" description="Low complexity" evidence="2">
    <location>
        <begin position="28"/>
        <end position="38"/>
    </location>
</feature>
<feature type="compositionally biased region" description="Polar residues" evidence="2">
    <location>
        <begin position="462"/>
        <end position="481"/>
    </location>
</feature>
<name>G8YAC9_PICSO</name>
<feature type="compositionally biased region" description="Polar residues" evidence="2">
    <location>
        <begin position="89"/>
        <end position="103"/>
    </location>
</feature>
<dbReference type="SMART" id="SM00671">
    <property type="entry name" value="SEL1"/>
    <property type="match status" value="5"/>
</dbReference>
<accession>G8YAC9</accession>
<gene>
    <name evidence="3" type="primary">Piso0_004090</name>
    <name evidence="3" type="ORF">GNLVRS01_PISO0K09228g</name>
    <name evidence="4" type="ORF">GNLVRS01_PISO0L09229g</name>
</gene>
<reference evidence="5" key="2">
    <citation type="journal article" date="2012" name="G3 (Bethesda)">
        <title>Pichia sorbitophila, an interspecies yeast hybrid reveals early steps of genome resolution following polyploidization.</title>
        <authorList>
            <person name="Leh Louis V."/>
            <person name="Despons L."/>
            <person name="Friedrich A."/>
            <person name="Martin T."/>
            <person name="Durrens P."/>
            <person name="Casaregola S."/>
            <person name="Neuveglise C."/>
            <person name="Fairhead C."/>
            <person name="Marck C."/>
            <person name="Cruz J.A."/>
            <person name="Straub M.L."/>
            <person name="Kugler V."/>
            <person name="Sacerdot C."/>
            <person name="Uzunov Z."/>
            <person name="Thierry A."/>
            <person name="Weiss S."/>
            <person name="Bleykasten C."/>
            <person name="De Montigny J."/>
            <person name="Jacques N."/>
            <person name="Jung P."/>
            <person name="Lemaire M."/>
            <person name="Mallet S."/>
            <person name="Morel G."/>
            <person name="Richard G.F."/>
            <person name="Sarkar A."/>
            <person name="Savel G."/>
            <person name="Schacherer J."/>
            <person name="Seret M.L."/>
            <person name="Talla E."/>
            <person name="Samson G."/>
            <person name="Jubin C."/>
            <person name="Poulain J."/>
            <person name="Vacherie B."/>
            <person name="Barbe V."/>
            <person name="Pelletier E."/>
            <person name="Sherman D.J."/>
            <person name="Westhof E."/>
            <person name="Weissenbach J."/>
            <person name="Baret P.V."/>
            <person name="Wincker P."/>
            <person name="Gaillardin C."/>
            <person name="Dujon B."/>
            <person name="Souciet J.L."/>
        </authorList>
    </citation>
    <scope>NUCLEOTIDE SEQUENCE [LARGE SCALE GENOMIC DNA]</scope>
    <source>
        <strain evidence="5">ATCC MYA-4447 / BCRC 22081 / CBS 7064 / NBRC 10061 / NRRL Y-12695</strain>
    </source>
</reference>
<feature type="compositionally biased region" description="Basic and acidic residues" evidence="2">
    <location>
        <begin position="583"/>
        <end position="593"/>
    </location>
</feature>
<keyword evidence="5" id="KW-1185">Reference proteome</keyword>
<dbReference type="InParanoid" id="G8YAC9"/>
<dbReference type="Proteomes" id="UP000005222">
    <property type="component" value="Chromosome K"/>
</dbReference>
<feature type="compositionally biased region" description="Polar residues" evidence="2">
    <location>
        <begin position="510"/>
        <end position="526"/>
    </location>
</feature>
<dbReference type="eggNOG" id="KOG1550">
    <property type="taxonomic scope" value="Eukaryota"/>
</dbReference>
<dbReference type="STRING" id="559304.G8YAC9"/>
<reference evidence="3" key="1">
    <citation type="submission" date="2011-10" db="EMBL/GenBank/DDBJ databases">
        <authorList>
            <person name="Genoscope - CEA"/>
        </authorList>
    </citation>
    <scope>NUCLEOTIDE SEQUENCE</scope>
</reference>
<dbReference type="EMBL" id="FO082048">
    <property type="protein sequence ID" value="CCE84543.1"/>
    <property type="molecule type" value="Genomic_DNA"/>
</dbReference>
<evidence type="ECO:0000313" key="5">
    <source>
        <dbReference type="Proteomes" id="UP000005222"/>
    </source>
</evidence>
<proteinExistence type="predicted"/>
<dbReference type="PANTHER" id="PTHR46430">
    <property type="entry name" value="PROTEIN SKT5-RELATED"/>
    <property type="match status" value="1"/>
</dbReference>
<keyword evidence="1" id="KW-0677">Repeat</keyword>
<dbReference type="OrthoDB" id="272077at2759"/>
<feature type="region of interest" description="Disordered" evidence="2">
    <location>
        <begin position="461"/>
        <end position="530"/>
    </location>
</feature>
<evidence type="ECO:0000313" key="4">
    <source>
        <dbReference type="EMBL" id="CCE84543.1"/>
    </source>
</evidence>
<dbReference type="InterPro" id="IPR011990">
    <property type="entry name" value="TPR-like_helical_dom_sf"/>
</dbReference>
<feature type="region of interest" description="Disordered" evidence="2">
    <location>
        <begin position="395"/>
        <end position="420"/>
    </location>
</feature>
<feature type="region of interest" description="Disordered" evidence="2">
    <location>
        <begin position="230"/>
        <end position="324"/>
    </location>
</feature>
<dbReference type="InterPro" id="IPR006597">
    <property type="entry name" value="Sel1-like"/>
</dbReference>
<dbReference type="PANTHER" id="PTHR46430:SF3">
    <property type="entry name" value="ACTIVATOR OF C KINASE PROTEIN 1"/>
    <property type="match status" value="1"/>
</dbReference>
<protein>
    <submittedName>
        <fullName evidence="3">Piso0_004090 protein</fullName>
    </submittedName>
</protein>
<feature type="compositionally biased region" description="Low complexity" evidence="2">
    <location>
        <begin position="309"/>
        <end position="324"/>
    </location>
</feature>
<feature type="compositionally biased region" description="Polar residues" evidence="2">
    <location>
        <begin position="280"/>
        <end position="289"/>
    </location>
</feature>
<evidence type="ECO:0000313" key="3">
    <source>
        <dbReference type="EMBL" id="CCE83512.1"/>
    </source>
</evidence>
<dbReference type="InterPro" id="IPR051726">
    <property type="entry name" value="Chitin_Synth_Reg"/>
</dbReference>
<evidence type="ECO:0000256" key="2">
    <source>
        <dbReference type="SAM" id="MobiDB-lite"/>
    </source>
</evidence>
<dbReference type="Proteomes" id="UP000005222">
    <property type="component" value="Chromosome L"/>
</dbReference>
<dbReference type="Pfam" id="PF08238">
    <property type="entry name" value="Sel1"/>
    <property type="match status" value="5"/>
</dbReference>
<organism evidence="3 5">
    <name type="scientific">Pichia sorbitophila (strain ATCC MYA-4447 / BCRC 22081 / CBS 7064 / NBRC 10061 / NRRL Y-12695)</name>
    <name type="common">Hybrid yeast</name>
    <dbReference type="NCBI Taxonomy" id="559304"/>
    <lineage>
        <taxon>Eukaryota</taxon>
        <taxon>Fungi</taxon>
        <taxon>Dikarya</taxon>
        <taxon>Ascomycota</taxon>
        <taxon>Saccharomycotina</taxon>
        <taxon>Pichiomycetes</taxon>
        <taxon>Debaryomycetaceae</taxon>
        <taxon>Millerozyma</taxon>
    </lineage>
</organism>
<feature type="compositionally biased region" description="Polar residues" evidence="2">
    <location>
        <begin position="43"/>
        <end position="57"/>
    </location>
</feature>
<feature type="compositionally biased region" description="Low complexity" evidence="2">
    <location>
        <begin position="404"/>
        <end position="419"/>
    </location>
</feature>
<dbReference type="Gene3D" id="1.25.40.10">
    <property type="entry name" value="Tetratricopeptide repeat domain"/>
    <property type="match status" value="2"/>
</dbReference>
<dbReference type="HOGENOM" id="CLU_006122_0_0_1"/>
<sequence>MGLISKFRNGHRKSSSGPNLDVPKNHQSTFSSSSSVGSDYRQRMSSSSYTSQDTHGSPATAAEKGLPPVKGGKRLPPALQPNLDVIADNLSQSPEGRASSNDPETTDMDEKPLPLLQPKVSPDRNGGMANGSRSPPRRIAPKSTIEDSIANEAHNTHDKQQLDSLPHGVTTETPKVHAGPMRPQAASLRNSMAFTDSIEAFQNGSANGQESMRGNTNGARSNVKFNANAIHESDVPYGRPHHRPPNMPIAPMDPYNSSPTFQADTKKKLDSPPFLPYAQNPYNYSNPSDGNLAYQKLNPAPAHDESCEEYSYSGSDDSASGDSVDSLVANSQVDSNPYYDQWKAYFSFLAAQQKQQEMFNSHRQSLYNGSFAANPYMYQQNYRPGHMSMQALNPSGMTSPMLQSPIRSSPHSRTPSSASKEILYRDSPLSKKIDPASAKKKSYTALQTLNNNAREDKLVANSRKSTLKSNRYPSVPSSILRSESKDMEAGKKPRVASLVTDFKPKGLDSSDAQNDSFNNTVDYSQGGSNGNIAKRLSQININDTSERQISDYTKFLFENEEENEPVDQSLAEEVSRTVSAHRQLSESADRNDESDSESDESVGSIQSETDKLMVKDSSPYGVSNDIKVGDTHASKPQGMIAENPASTEIERPSSRVASNSSRSRAHAKSTSLPNQTDLFMPSTPRQSMIAPGHQSMFPMMPPPQLGQAMPPMPPQMPPPVDPYVMNPAMTPGVNPGMFPYNPMMNYSTEYQNTMPSYMNPRRQSIATPDLKRQSMVSVANGYLRSSPLNPRTPFGIPGVRQFSRVTDKDTKKRIEKLIELRQVIASGNKTLEYRLKWIKALIDATNYCLYTYINIKGEETSPEMAQTNKILFAKSAVNHLTKLLKELKHKRGKEALYSEACYIYGCLLKHDYKVTYNQDFGIEKDVEQALIYLEDSLEANPNNFKTLYKTGDIYEYEIPDEFEKAVDHYKLAAQLGYGKAIYKMALLHLHVPSMRSTKFFNLLVKLSSVDLNSDDIDLNEDDEEELQETIGLAFFELGKVYEGIYPGDLSLEDDFVVRSIEKAPVNYAKALTYYNKSARLNCLLAHVKLGRVYEFGELNRDIKPHKSIQWYMKAVSSPFPFKRSPEAMIGLSRWYLKGSSGHSNYIPVPNPDKAVLWCNRAIKEFNYPDAYFAMGQLVEKGLASGSSEEYYSKARDLGYYEYSTDSE</sequence>
<dbReference type="SUPFAM" id="SSF81901">
    <property type="entry name" value="HCP-like"/>
    <property type="match status" value="2"/>
</dbReference>
<dbReference type="AlphaFoldDB" id="G8YAC9"/>
<feature type="compositionally biased region" description="Basic and acidic residues" evidence="2">
    <location>
        <begin position="482"/>
        <end position="491"/>
    </location>
</feature>
<feature type="region of interest" description="Disordered" evidence="2">
    <location>
        <begin position="1"/>
        <end position="191"/>
    </location>
</feature>
<evidence type="ECO:0000256" key="1">
    <source>
        <dbReference type="ARBA" id="ARBA00022737"/>
    </source>
</evidence>